<dbReference type="EMBL" id="JAJJMB010001184">
    <property type="protein sequence ID" value="KAI3958189.1"/>
    <property type="molecule type" value="Genomic_DNA"/>
</dbReference>
<organism evidence="1 2">
    <name type="scientific">Papaver atlanticum</name>
    <dbReference type="NCBI Taxonomy" id="357466"/>
    <lineage>
        <taxon>Eukaryota</taxon>
        <taxon>Viridiplantae</taxon>
        <taxon>Streptophyta</taxon>
        <taxon>Embryophyta</taxon>
        <taxon>Tracheophyta</taxon>
        <taxon>Spermatophyta</taxon>
        <taxon>Magnoliopsida</taxon>
        <taxon>Ranunculales</taxon>
        <taxon>Papaveraceae</taxon>
        <taxon>Papaveroideae</taxon>
        <taxon>Papaver</taxon>
    </lineage>
</organism>
<keyword evidence="2" id="KW-1185">Reference proteome</keyword>
<evidence type="ECO:0000313" key="1">
    <source>
        <dbReference type="EMBL" id="KAI3958189.1"/>
    </source>
</evidence>
<dbReference type="AlphaFoldDB" id="A0AAD4TFQ7"/>
<accession>A0AAD4TFQ7</accession>
<sequence length="58" mass="6248">MTSKSSSSLVWAVDRCSVGVVLETVDGGVGIAFNLLSEILAVKFGLELICRRGLHKVW</sequence>
<proteinExistence type="predicted"/>
<gene>
    <name evidence="1" type="ORF">MKW98_020831</name>
</gene>
<comment type="caution">
    <text evidence="1">The sequence shown here is derived from an EMBL/GenBank/DDBJ whole genome shotgun (WGS) entry which is preliminary data.</text>
</comment>
<name>A0AAD4TFQ7_9MAGN</name>
<reference evidence="1" key="1">
    <citation type="submission" date="2022-04" db="EMBL/GenBank/DDBJ databases">
        <title>A functionally conserved STORR gene fusion in Papaver species that diverged 16.8 million years ago.</title>
        <authorList>
            <person name="Catania T."/>
        </authorList>
    </citation>
    <scope>NUCLEOTIDE SEQUENCE</scope>
    <source>
        <strain evidence="1">S-188037</strain>
    </source>
</reference>
<dbReference type="Proteomes" id="UP001202328">
    <property type="component" value="Unassembled WGS sequence"/>
</dbReference>
<evidence type="ECO:0000313" key="2">
    <source>
        <dbReference type="Proteomes" id="UP001202328"/>
    </source>
</evidence>
<feature type="non-terminal residue" evidence="1">
    <location>
        <position position="58"/>
    </location>
</feature>
<protein>
    <submittedName>
        <fullName evidence="1">Uncharacterized protein</fullName>
    </submittedName>
</protein>